<dbReference type="AlphaFoldDB" id="U2RR46"/>
<protein>
    <recommendedName>
        <fullName evidence="3">Apea-like HEPN domain-containing protein</fullName>
    </recommendedName>
</protein>
<reference evidence="1 2" key="1">
    <citation type="submission" date="2013-08" db="EMBL/GenBank/DDBJ databases">
        <authorList>
            <person name="Weinstock G."/>
            <person name="Sodergren E."/>
            <person name="Wylie T."/>
            <person name="Fulton L."/>
            <person name="Fulton R."/>
            <person name="Fronick C."/>
            <person name="O'Laughlin M."/>
            <person name="Godfrey J."/>
            <person name="Miner T."/>
            <person name="Herter B."/>
            <person name="Appelbaum E."/>
            <person name="Cordes M."/>
            <person name="Lek S."/>
            <person name="Wollam A."/>
            <person name="Pepin K.H."/>
            <person name="Palsikar V.B."/>
            <person name="Mitreva M."/>
            <person name="Wilson R.K."/>
        </authorList>
    </citation>
    <scope>NUCLEOTIDE SEQUENCE [LARGE SCALE GENOMIC DNA]</scope>
    <source>
        <strain evidence="1 2">ATCC 14665</strain>
    </source>
</reference>
<name>U2RR46_LEIAQ</name>
<dbReference type="EMBL" id="AWVQ01000342">
    <property type="protein sequence ID" value="ERK71029.1"/>
    <property type="molecule type" value="Genomic_DNA"/>
</dbReference>
<proteinExistence type="predicted"/>
<evidence type="ECO:0008006" key="3">
    <source>
        <dbReference type="Google" id="ProtNLM"/>
    </source>
</evidence>
<sequence>MSAWWSIRQVYLFGITMWLSIGVLSDDGAGKAIIERVVDLHSLTVPWAQQLWRTNALQALRHCAALAESGARDRPKSWSLKYARDAIASDPNVPPAERGFLLRTLSINAEKLVPGSTSLLQLELAEGHLSENYWDWMIGFFNSKDDTQPVASSGIDIDQAAWRIGSLLRSAGLSDRWVVNYFSYHLNHNAKRVSVADVLVEAREVARGEPGWVFLVPLESARGYNIPSTPPFLPRRDFEDRFKTEFPTEPMPSNRGGLELRPDTIDKYAAIEWAEREVRALLNRHNAAGNRRILRPVNRAWVLPGAWQTELSFAPQSRVRLPSLDAFGGGQLFHPASDEVEAATDLLIAADMTSERAACVATWSVLETLFADESDFGDLASIADRAADILVCLYVRDAYERLAVGHSRGGNDALADELRSSARPRRAELIAESLGTRGLAVNSTLGAAAIQTALQLKQGAVAILHQQLATALRRLYDVRNQIVHAGVVAPYGLQSVYYDSVVLVSGLLSEVHAQYQSSGTSARRLAASASWHLGRVRDGISPVWSLSSL</sequence>
<evidence type="ECO:0000313" key="1">
    <source>
        <dbReference type="EMBL" id="ERK71029.1"/>
    </source>
</evidence>
<comment type="caution">
    <text evidence="1">The sequence shown here is derived from an EMBL/GenBank/DDBJ whole genome shotgun (WGS) entry which is preliminary data.</text>
</comment>
<dbReference type="Proteomes" id="UP000016605">
    <property type="component" value="Unassembled WGS sequence"/>
</dbReference>
<dbReference type="HOGENOM" id="CLU_495906_0_0_11"/>
<accession>U2RR46</accession>
<dbReference type="PATRIC" id="fig|1358026.3.peg.2231"/>
<evidence type="ECO:0000313" key="2">
    <source>
        <dbReference type="Proteomes" id="UP000016605"/>
    </source>
</evidence>
<gene>
    <name evidence="1" type="ORF">N136_02623</name>
</gene>
<organism evidence="1 2">
    <name type="scientific">Leifsonia aquatica ATCC 14665</name>
    <dbReference type="NCBI Taxonomy" id="1358026"/>
    <lineage>
        <taxon>Bacteria</taxon>
        <taxon>Bacillati</taxon>
        <taxon>Actinomycetota</taxon>
        <taxon>Actinomycetes</taxon>
        <taxon>Micrococcales</taxon>
        <taxon>Microbacteriaceae</taxon>
        <taxon>Leifsonia</taxon>
    </lineage>
</organism>